<feature type="domain" description="UBC core" evidence="1">
    <location>
        <begin position="23"/>
        <end position="185"/>
    </location>
</feature>
<gene>
    <name evidence="2" type="ORF">HERI1096_LOCUS31457</name>
</gene>
<dbReference type="SUPFAM" id="SSF54495">
    <property type="entry name" value="UBC-like"/>
    <property type="match status" value="1"/>
</dbReference>
<dbReference type="AlphaFoldDB" id="A0A7S3BL29"/>
<proteinExistence type="predicted"/>
<protein>
    <recommendedName>
        <fullName evidence="1">UBC core domain-containing protein</fullName>
    </recommendedName>
</protein>
<evidence type="ECO:0000313" key="2">
    <source>
        <dbReference type="EMBL" id="CAE0136861.1"/>
    </source>
</evidence>
<dbReference type="PROSITE" id="PS50127">
    <property type="entry name" value="UBC_2"/>
    <property type="match status" value="1"/>
</dbReference>
<dbReference type="CDD" id="cd23814">
    <property type="entry name" value="UEV_AKTIP"/>
    <property type="match status" value="1"/>
</dbReference>
<name>A0A7S3BL29_9EUKA</name>
<organism evidence="2">
    <name type="scientific">Haptolina ericina</name>
    <dbReference type="NCBI Taxonomy" id="156174"/>
    <lineage>
        <taxon>Eukaryota</taxon>
        <taxon>Haptista</taxon>
        <taxon>Haptophyta</taxon>
        <taxon>Prymnesiophyceae</taxon>
        <taxon>Prymnesiales</taxon>
        <taxon>Prymnesiaceae</taxon>
        <taxon>Haptolina</taxon>
    </lineage>
</organism>
<accession>A0A7S3BL29</accession>
<dbReference type="InterPro" id="IPR000608">
    <property type="entry name" value="UBC"/>
</dbReference>
<sequence length="229" mass="25483">MINVTYSRIQPYPSERDMSAASSREAWLRLEYEAVAKAAVSDRSISGVYVVPSPEAWHGMISVRQAFFKSALFRFAIHLPAGYPEVPPVIKFSPSAIECAGVSREGGLSLGPEFEPWDKAALCRHGVPPLLAVLRFIKRIFYDQPCDTADAADRARHSADKSRQALHVSEEQNSRLRFDVFDWRVHGHALKQMGCASLPAARLIQRSVQHWVRRQRAAAQLSAAAASQT</sequence>
<dbReference type="Gene3D" id="3.10.110.10">
    <property type="entry name" value="Ubiquitin Conjugating Enzyme"/>
    <property type="match status" value="1"/>
</dbReference>
<reference evidence="2" key="1">
    <citation type="submission" date="2021-01" db="EMBL/GenBank/DDBJ databases">
        <authorList>
            <person name="Corre E."/>
            <person name="Pelletier E."/>
            <person name="Niang G."/>
            <person name="Scheremetjew M."/>
            <person name="Finn R."/>
            <person name="Kale V."/>
            <person name="Holt S."/>
            <person name="Cochrane G."/>
            <person name="Meng A."/>
            <person name="Brown T."/>
            <person name="Cohen L."/>
        </authorList>
    </citation>
    <scope>NUCLEOTIDE SEQUENCE</scope>
    <source>
        <strain evidence="2">CCMP281</strain>
    </source>
</reference>
<dbReference type="InterPro" id="IPR016135">
    <property type="entry name" value="UBQ-conjugating_enzyme/RWD"/>
</dbReference>
<evidence type="ECO:0000259" key="1">
    <source>
        <dbReference type="PROSITE" id="PS50127"/>
    </source>
</evidence>
<dbReference type="EMBL" id="HBHX01057027">
    <property type="protein sequence ID" value="CAE0136861.1"/>
    <property type="molecule type" value="Transcribed_RNA"/>
</dbReference>